<keyword evidence="1" id="KW-0479">Metal-binding</keyword>
<dbReference type="GO" id="GO:0003676">
    <property type="term" value="F:nucleic acid binding"/>
    <property type="evidence" value="ECO:0007669"/>
    <property type="project" value="InterPro"/>
</dbReference>
<dbReference type="EMBL" id="JAUESC010000002">
    <property type="protein sequence ID" value="KAK0604352.1"/>
    <property type="molecule type" value="Genomic_DNA"/>
</dbReference>
<evidence type="ECO:0000256" key="2">
    <source>
        <dbReference type="SAM" id="MobiDB-lite"/>
    </source>
</evidence>
<dbReference type="InterPro" id="IPR001878">
    <property type="entry name" value="Znf_CCHC"/>
</dbReference>
<keyword evidence="5" id="KW-1185">Reference proteome</keyword>
<accession>A0AA39TC04</accession>
<sequence>MPVQYERLPSFCFRCGLLGHTVRGCPEGVGQNLINSNDLLYGAWMRAVAPTKLVGNREWNLWYNSESGDEGSTGARRKIRQQPFGGWLAETSERKVRGVSNSNSNSVLDRNLERESGDNLSNRRDKLGSENGQAVIGKEITISELAIENLTFTDGGLGSQGIFVFGSTTDKEPCDGPPDADHSGPGDGNTLGLSGLRPTILKGSTSGNIIKVMGVEECIGPSCVDTSACTPDGGNGKRVGQWKKAARKNPGGVGNSNLKVSCGKRNEVGTVECFTGGNKRPKYDSSASVSTVSSAGQQPLARRPQ</sequence>
<dbReference type="Proteomes" id="UP001168877">
    <property type="component" value="Unassembled WGS sequence"/>
</dbReference>
<feature type="domain" description="CCHC-type" evidence="3">
    <location>
        <begin position="12"/>
        <end position="27"/>
    </location>
</feature>
<dbReference type="Pfam" id="PF14392">
    <property type="entry name" value="zf-CCHC_4"/>
    <property type="match status" value="1"/>
</dbReference>
<name>A0AA39TC04_ACESA</name>
<reference evidence="4" key="1">
    <citation type="journal article" date="2022" name="Plant J.">
        <title>Strategies of tolerance reflected in two North American maple genomes.</title>
        <authorList>
            <person name="McEvoy S.L."/>
            <person name="Sezen U.U."/>
            <person name="Trouern-Trend A."/>
            <person name="McMahon S.M."/>
            <person name="Schaberg P.G."/>
            <person name="Yang J."/>
            <person name="Wegrzyn J.L."/>
            <person name="Swenson N.G."/>
        </authorList>
    </citation>
    <scope>NUCLEOTIDE SEQUENCE</scope>
    <source>
        <strain evidence="4">NS2018</strain>
    </source>
</reference>
<feature type="region of interest" description="Disordered" evidence="2">
    <location>
        <begin position="168"/>
        <end position="195"/>
    </location>
</feature>
<organism evidence="4 5">
    <name type="scientific">Acer saccharum</name>
    <name type="common">Sugar maple</name>
    <dbReference type="NCBI Taxonomy" id="4024"/>
    <lineage>
        <taxon>Eukaryota</taxon>
        <taxon>Viridiplantae</taxon>
        <taxon>Streptophyta</taxon>
        <taxon>Embryophyta</taxon>
        <taxon>Tracheophyta</taxon>
        <taxon>Spermatophyta</taxon>
        <taxon>Magnoliopsida</taxon>
        <taxon>eudicotyledons</taxon>
        <taxon>Gunneridae</taxon>
        <taxon>Pentapetalae</taxon>
        <taxon>rosids</taxon>
        <taxon>malvids</taxon>
        <taxon>Sapindales</taxon>
        <taxon>Sapindaceae</taxon>
        <taxon>Hippocastanoideae</taxon>
        <taxon>Acereae</taxon>
        <taxon>Acer</taxon>
    </lineage>
</organism>
<proteinExistence type="predicted"/>
<comment type="caution">
    <text evidence="4">The sequence shown here is derived from an EMBL/GenBank/DDBJ whole genome shotgun (WGS) entry which is preliminary data.</text>
</comment>
<reference evidence="4" key="2">
    <citation type="submission" date="2023-06" db="EMBL/GenBank/DDBJ databases">
        <authorList>
            <person name="Swenson N.G."/>
            <person name="Wegrzyn J.L."/>
            <person name="Mcevoy S.L."/>
        </authorList>
    </citation>
    <scope>NUCLEOTIDE SEQUENCE</scope>
    <source>
        <strain evidence="4">NS2018</strain>
        <tissue evidence="4">Leaf</tissue>
    </source>
</reference>
<protein>
    <recommendedName>
        <fullName evidence="3">CCHC-type domain-containing protein</fullName>
    </recommendedName>
</protein>
<gene>
    <name evidence="4" type="ORF">LWI29_014769</name>
</gene>
<dbReference type="GO" id="GO:0008270">
    <property type="term" value="F:zinc ion binding"/>
    <property type="evidence" value="ECO:0007669"/>
    <property type="project" value="UniProtKB-KW"/>
</dbReference>
<feature type="compositionally biased region" description="Low complexity" evidence="2">
    <location>
        <begin position="285"/>
        <end position="295"/>
    </location>
</feature>
<feature type="region of interest" description="Disordered" evidence="2">
    <location>
        <begin position="95"/>
        <end position="127"/>
    </location>
</feature>
<keyword evidence="1" id="KW-0863">Zinc-finger</keyword>
<keyword evidence="1" id="KW-0862">Zinc</keyword>
<evidence type="ECO:0000313" key="4">
    <source>
        <dbReference type="EMBL" id="KAK0604352.1"/>
    </source>
</evidence>
<evidence type="ECO:0000259" key="3">
    <source>
        <dbReference type="PROSITE" id="PS50158"/>
    </source>
</evidence>
<dbReference type="AlphaFoldDB" id="A0AA39TC04"/>
<feature type="region of interest" description="Disordered" evidence="2">
    <location>
        <begin position="274"/>
        <end position="305"/>
    </location>
</feature>
<dbReference type="InterPro" id="IPR025836">
    <property type="entry name" value="Zn_knuckle_CX2CX4HX4C"/>
</dbReference>
<feature type="compositionally biased region" description="Basic and acidic residues" evidence="2">
    <location>
        <begin position="169"/>
        <end position="184"/>
    </location>
</feature>
<evidence type="ECO:0000256" key="1">
    <source>
        <dbReference type="PROSITE-ProRule" id="PRU00047"/>
    </source>
</evidence>
<evidence type="ECO:0000313" key="5">
    <source>
        <dbReference type="Proteomes" id="UP001168877"/>
    </source>
</evidence>
<feature type="compositionally biased region" description="Basic and acidic residues" evidence="2">
    <location>
        <begin position="110"/>
        <end position="127"/>
    </location>
</feature>
<dbReference type="PROSITE" id="PS50158">
    <property type="entry name" value="ZF_CCHC"/>
    <property type="match status" value="1"/>
</dbReference>